<sequence length="139" mass="15316">MTKWFSLCAVIIALGFSTPGQAETLYDKIGGQAAITQVVTRTLDLSLQDPRIKHTFARSKMDRLAKHISDQVCQLTGGPCIYTGVTMKKAHVGLELTTLHFNALVENLQQAMREANIPTATQNKLLALLAPMHRDVVEK</sequence>
<comment type="similarity">
    <text evidence="1 6">Belongs to the truncated hemoglobin family. Group I subfamily.</text>
</comment>
<comment type="caution">
    <text evidence="10">The sequence shown here is derived from an EMBL/GenBank/DDBJ whole genome shotgun (WGS) entry which is preliminary data.</text>
</comment>
<protein>
    <recommendedName>
        <fullName evidence="6">Group 1 truncated hemoglobin</fullName>
    </recommendedName>
</protein>
<gene>
    <name evidence="10" type="ORF">CRD36_06330</name>
</gene>
<keyword evidence="5 6" id="KW-0408">Iron</keyword>
<dbReference type="Gene3D" id="1.10.490.10">
    <property type="entry name" value="Globins"/>
    <property type="match status" value="1"/>
</dbReference>
<keyword evidence="6" id="KW-0561">Oxygen transport</keyword>
<evidence type="ECO:0000256" key="8">
    <source>
        <dbReference type="PIRSR" id="PIRSR601486-1"/>
    </source>
</evidence>
<dbReference type="InterPro" id="IPR009050">
    <property type="entry name" value="Globin-like_sf"/>
</dbReference>
<dbReference type="AlphaFoldDB" id="A0A2G4YVC7"/>
<feature type="chain" id="PRO_5013673552" description="Group 1 truncated hemoglobin" evidence="9">
    <location>
        <begin position="23"/>
        <end position="139"/>
    </location>
</feature>
<dbReference type="InParanoid" id="A0A2G4YVC7"/>
<dbReference type="GO" id="GO:0046872">
    <property type="term" value="F:metal ion binding"/>
    <property type="evidence" value="ECO:0007669"/>
    <property type="project" value="UniProtKB-UniRule"/>
</dbReference>
<feature type="binding site" description="distal binding residue" evidence="8">
    <location>
        <position position="67"/>
    </location>
    <ligand>
        <name>heme</name>
        <dbReference type="ChEBI" id="CHEBI:30413"/>
    </ligand>
    <ligandPart>
        <name>Fe</name>
        <dbReference type="ChEBI" id="CHEBI:18248"/>
    </ligandPart>
</feature>
<evidence type="ECO:0000256" key="3">
    <source>
        <dbReference type="ARBA" id="ARBA00022617"/>
    </source>
</evidence>
<evidence type="ECO:0000256" key="6">
    <source>
        <dbReference type="PIRNR" id="PIRNR002030"/>
    </source>
</evidence>
<name>A0A2G4YVC7_9PROT</name>
<dbReference type="GO" id="GO:0019825">
    <property type="term" value="F:oxygen binding"/>
    <property type="evidence" value="ECO:0007669"/>
    <property type="project" value="InterPro"/>
</dbReference>
<dbReference type="RefSeq" id="WP_099471863.1">
    <property type="nucleotide sequence ID" value="NZ_CP041025.1"/>
</dbReference>
<dbReference type="CDD" id="cd00454">
    <property type="entry name" value="TrHb1_N"/>
    <property type="match status" value="1"/>
</dbReference>
<feature type="binding site" description="distal binding residue" evidence="8">
    <location>
        <position position="91"/>
    </location>
    <ligand>
        <name>heme</name>
        <dbReference type="ChEBI" id="CHEBI:30413"/>
    </ligand>
    <ligandPart>
        <name>Fe</name>
        <dbReference type="ChEBI" id="CHEBI:18248"/>
    </ligandPart>
</feature>
<keyword evidence="2 6" id="KW-0813">Transport</keyword>
<evidence type="ECO:0000256" key="9">
    <source>
        <dbReference type="SAM" id="SignalP"/>
    </source>
</evidence>
<dbReference type="GO" id="GO:0005344">
    <property type="term" value="F:oxygen carrier activity"/>
    <property type="evidence" value="ECO:0007669"/>
    <property type="project" value="UniProtKB-UniRule"/>
</dbReference>
<dbReference type="GO" id="GO:0020037">
    <property type="term" value="F:heme binding"/>
    <property type="evidence" value="ECO:0007669"/>
    <property type="project" value="InterPro"/>
</dbReference>
<feature type="signal peptide" evidence="9">
    <location>
        <begin position="1"/>
        <end position="22"/>
    </location>
</feature>
<evidence type="ECO:0000256" key="5">
    <source>
        <dbReference type="ARBA" id="ARBA00023004"/>
    </source>
</evidence>
<evidence type="ECO:0000256" key="2">
    <source>
        <dbReference type="ARBA" id="ARBA00022448"/>
    </source>
</evidence>
<dbReference type="InterPro" id="IPR016339">
    <property type="entry name" value="Hemoglobin_trunc_I"/>
</dbReference>
<keyword evidence="4 6" id="KW-0479">Metal-binding</keyword>
<reference evidence="10 11" key="1">
    <citation type="submission" date="2017-10" db="EMBL/GenBank/DDBJ databases">
        <title>Frigbacter circumglobatus gen. nov. sp. nov., isolated from sediment cultured in situ.</title>
        <authorList>
            <person name="Zhao Z."/>
        </authorList>
    </citation>
    <scope>NUCLEOTIDE SEQUENCE [LARGE SCALE GENOMIC DNA]</scope>
    <source>
        <strain evidence="10 11">ZYL</strain>
    </source>
</reference>
<keyword evidence="11" id="KW-1185">Reference proteome</keyword>
<organism evidence="10 11">
    <name type="scientific">Paremcibacter congregatus</name>
    <dbReference type="NCBI Taxonomy" id="2043170"/>
    <lineage>
        <taxon>Bacteria</taxon>
        <taxon>Pseudomonadati</taxon>
        <taxon>Pseudomonadota</taxon>
        <taxon>Alphaproteobacteria</taxon>
        <taxon>Emcibacterales</taxon>
        <taxon>Emcibacteraceae</taxon>
        <taxon>Paremcibacter</taxon>
    </lineage>
</organism>
<dbReference type="SUPFAM" id="SSF46458">
    <property type="entry name" value="Globin-like"/>
    <property type="match status" value="1"/>
</dbReference>
<evidence type="ECO:0000256" key="1">
    <source>
        <dbReference type="ARBA" id="ARBA00009660"/>
    </source>
</evidence>
<feature type="binding site" description="proximal binding residue" evidence="7">
    <location>
        <position position="91"/>
    </location>
    <ligand>
        <name>heme</name>
        <dbReference type="ChEBI" id="CHEBI:30413"/>
    </ligand>
    <ligandPart>
        <name>Fe</name>
        <dbReference type="ChEBI" id="CHEBI:18248"/>
    </ligandPart>
</feature>
<dbReference type="Proteomes" id="UP000229730">
    <property type="component" value="Unassembled WGS sequence"/>
</dbReference>
<evidence type="ECO:0000256" key="4">
    <source>
        <dbReference type="ARBA" id="ARBA00022723"/>
    </source>
</evidence>
<dbReference type="Pfam" id="PF01152">
    <property type="entry name" value="Bac_globin"/>
    <property type="match status" value="1"/>
</dbReference>
<dbReference type="PIRSF" id="PIRSF002030">
    <property type="entry name" value="Globin_Protozoa/Cyanobacteria"/>
    <property type="match status" value="1"/>
</dbReference>
<keyword evidence="3 6" id="KW-0349">Heme</keyword>
<dbReference type="EMBL" id="PDEM01000009">
    <property type="protein sequence ID" value="PHZ86279.1"/>
    <property type="molecule type" value="Genomic_DNA"/>
</dbReference>
<keyword evidence="9" id="KW-0732">Signal</keyword>
<accession>A0A2G4YVC7</accession>
<dbReference type="OrthoDB" id="9795814at2"/>
<dbReference type="InterPro" id="IPR012292">
    <property type="entry name" value="Globin/Proto"/>
</dbReference>
<evidence type="ECO:0000256" key="7">
    <source>
        <dbReference type="PIRSR" id="PIRSR002030-1"/>
    </source>
</evidence>
<dbReference type="InterPro" id="IPR001486">
    <property type="entry name" value="Hemoglobin_trunc"/>
</dbReference>
<comment type="cofactor">
    <cofactor evidence="7">
        <name>heme</name>
        <dbReference type="ChEBI" id="CHEBI:30413"/>
    </cofactor>
    <text evidence="7">Binds 1 heme group per subunit.</text>
</comment>
<evidence type="ECO:0000313" key="10">
    <source>
        <dbReference type="EMBL" id="PHZ86279.1"/>
    </source>
</evidence>
<evidence type="ECO:0000313" key="11">
    <source>
        <dbReference type="Proteomes" id="UP000229730"/>
    </source>
</evidence>
<proteinExistence type="inferred from homology"/>